<accession>A0A9X1VL09</accession>
<evidence type="ECO:0000313" key="3">
    <source>
        <dbReference type="EMBL" id="MCI2227990.1"/>
    </source>
</evidence>
<evidence type="ECO:0000313" key="4">
    <source>
        <dbReference type="Proteomes" id="UP001139369"/>
    </source>
</evidence>
<keyword evidence="1" id="KW-0472">Membrane</keyword>
<gene>
    <name evidence="3" type="ORF">MC378_02340</name>
</gene>
<dbReference type="Proteomes" id="UP001139369">
    <property type="component" value="Unassembled WGS sequence"/>
</dbReference>
<dbReference type="InterPro" id="IPR005135">
    <property type="entry name" value="Endo/exonuclease/phosphatase"/>
</dbReference>
<proteinExistence type="predicted"/>
<dbReference type="Gene3D" id="3.60.10.10">
    <property type="entry name" value="Endonuclease/exonuclease/phosphatase"/>
    <property type="match status" value="1"/>
</dbReference>
<evidence type="ECO:0000259" key="2">
    <source>
        <dbReference type="Pfam" id="PF03372"/>
    </source>
</evidence>
<keyword evidence="4" id="KW-1185">Reference proteome</keyword>
<name>A0A9X1VL09_9FLAO</name>
<evidence type="ECO:0000256" key="1">
    <source>
        <dbReference type="SAM" id="Phobius"/>
    </source>
</evidence>
<comment type="caution">
    <text evidence="3">The sequence shown here is derived from an EMBL/GenBank/DDBJ whole genome shotgun (WGS) entry which is preliminary data.</text>
</comment>
<dbReference type="GO" id="GO:0004519">
    <property type="term" value="F:endonuclease activity"/>
    <property type="evidence" value="ECO:0007669"/>
    <property type="project" value="UniProtKB-KW"/>
</dbReference>
<keyword evidence="3" id="KW-0378">Hydrolase</keyword>
<dbReference type="InterPro" id="IPR036691">
    <property type="entry name" value="Endo/exonu/phosph_ase_sf"/>
</dbReference>
<organism evidence="3 4">
    <name type="scientific">Polaribacter marinus</name>
    <dbReference type="NCBI Taxonomy" id="2916838"/>
    <lineage>
        <taxon>Bacteria</taxon>
        <taxon>Pseudomonadati</taxon>
        <taxon>Bacteroidota</taxon>
        <taxon>Flavobacteriia</taxon>
        <taxon>Flavobacteriales</taxon>
        <taxon>Flavobacteriaceae</taxon>
    </lineage>
</organism>
<reference evidence="3" key="1">
    <citation type="submission" date="2022-02" db="EMBL/GenBank/DDBJ databases">
        <title>Polaribacter sp. MSW13, isolated from seawater.</title>
        <authorList>
            <person name="Kristyanto S."/>
            <person name="Jung J."/>
            <person name="Jeon C.O."/>
        </authorList>
    </citation>
    <scope>NUCLEOTIDE SEQUENCE</scope>
    <source>
        <strain evidence="3">MSW13</strain>
    </source>
</reference>
<dbReference type="AlphaFoldDB" id="A0A9X1VL09"/>
<dbReference type="EMBL" id="JAKQYM010000001">
    <property type="protein sequence ID" value="MCI2227990.1"/>
    <property type="molecule type" value="Genomic_DNA"/>
</dbReference>
<protein>
    <submittedName>
        <fullName evidence="3">Endonuclease/exonuclease/phosphatase family protein</fullName>
    </submittedName>
</protein>
<dbReference type="RefSeq" id="WP_242177105.1">
    <property type="nucleotide sequence ID" value="NZ_JAKQYM010000001.1"/>
</dbReference>
<keyword evidence="1" id="KW-0812">Transmembrane</keyword>
<keyword evidence="3" id="KW-0255">Endonuclease</keyword>
<dbReference type="Pfam" id="PF03372">
    <property type="entry name" value="Exo_endo_phos"/>
    <property type="match status" value="1"/>
</dbReference>
<keyword evidence="1" id="KW-1133">Transmembrane helix</keyword>
<keyword evidence="3" id="KW-0540">Nuclease</keyword>
<sequence length="336" mass="39630">MKKLSFLEKILFFLNSIIATVLLLSYLLPFISPKTVPLFAILSLFVPFLIIMNIIFVVYWLIKLKKQFFLSIIILITGWVFSSPFYKLSSKNSSLNNDLKVMSYNVRTFNYFKWNKDKKLDQKEIDLINEENPDVLAIQEFYNSDKINFTYPYKYIKTKSKKNKFGMAIYSRFKIINKGSLDLKNSTNNIIFVDILKENDTIRIYNLHLESLKINTQKENFGEKDSGKLIARLGRSFKKQALQTEQFIAHEKQWKGKKIICGDFNNTAYSWVYHKISKNKKDAFIEAGKGFGKTYNYWFPMRIDFILTDETAIINKFSTFSEKYSDHFPIQSKINW</sequence>
<feature type="transmembrane region" description="Helical" evidence="1">
    <location>
        <begin position="38"/>
        <end position="61"/>
    </location>
</feature>
<feature type="domain" description="Endonuclease/exonuclease/phosphatase" evidence="2">
    <location>
        <begin position="102"/>
        <end position="327"/>
    </location>
</feature>
<feature type="transmembrane region" description="Helical" evidence="1">
    <location>
        <begin position="68"/>
        <end position="86"/>
    </location>
</feature>
<dbReference type="CDD" id="cd09084">
    <property type="entry name" value="EEP-2"/>
    <property type="match status" value="1"/>
</dbReference>
<feature type="transmembrane region" description="Helical" evidence="1">
    <location>
        <begin position="12"/>
        <end position="32"/>
    </location>
</feature>
<dbReference type="SUPFAM" id="SSF56219">
    <property type="entry name" value="DNase I-like"/>
    <property type="match status" value="1"/>
</dbReference>